<evidence type="ECO:0000313" key="3">
    <source>
        <dbReference type="EMBL" id="KZV45345.1"/>
    </source>
</evidence>
<dbReference type="FunFam" id="1.25.40.10:FF:000883">
    <property type="entry name" value="Pentatricopeptide repeat-containing protein"/>
    <property type="match status" value="1"/>
</dbReference>
<dbReference type="InterPro" id="IPR046960">
    <property type="entry name" value="PPR_At4g14850-like_plant"/>
</dbReference>
<dbReference type="InterPro" id="IPR002885">
    <property type="entry name" value="PPR_rpt"/>
</dbReference>
<proteinExistence type="predicted"/>
<dbReference type="FunFam" id="1.25.40.10:FF:000343">
    <property type="entry name" value="Pentatricopeptide repeat-containing protein At3g58590"/>
    <property type="match status" value="1"/>
</dbReference>
<feature type="repeat" description="PPR" evidence="2">
    <location>
        <begin position="276"/>
        <end position="310"/>
    </location>
</feature>
<feature type="repeat" description="PPR" evidence="2">
    <location>
        <begin position="70"/>
        <end position="104"/>
    </location>
</feature>
<organism evidence="3 4">
    <name type="scientific">Dorcoceras hygrometricum</name>
    <dbReference type="NCBI Taxonomy" id="472368"/>
    <lineage>
        <taxon>Eukaryota</taxon>
        <taxon>Viridiplantae</taxon>
        <taxon>Streptophyta</taxon>
        <taxon>Embryophyta</taxon>
        <taxon>Tracheophyta</taxon>
        <taxon>Spermatophyta</taxon>
        <taxon>Magnoliopsida</taxon>
        <taxon>eudicotyledons</taxon>
        <taxon>Gunneridae</taxon>
        <taxon>Pentapetalae</taxon>
        <taxon>asterids</taxon>
        <taxon>lamiids</taxon>
        <taxon>Lamiales</taxon>
        <taxon>Gesneriaceae</taxon>
        <taxon>Didymocarpoideae</taxon>
        <taxon>Trichosporeae</taxon>
        <taxon>Loxocarpinae</taxon>
        <taxon>Dorcoceras</taxon>
    </lineage>
</organism>
<keyword evidence="1" id="KW-0677">Repeat</keyword>
<name>A0A2Z7CF75_9LAMI</name>
<gene>
    <name evidence="3" type="ORF">F511_04083</name>
</gene>
<evidence type="ECO:0000313" key="4">
    <source>
        <dbReference type="Proteomes" id="UP000250235"/>
    </source>
</evidence>
<dbReference type="SUPFAM" id="SSF48452">
    <property type="entry name" value="TPR-like"/>
    <property type="match status" value="1"/>
</dbReference>
<dbReference type="OrthoDB" id="1882346at2759"/>
<dbReference type="GO" id="GO:0003723">
    <property type="term" value="F:RNA binding"/>
    <property type="evidence" value="ECO:0007669"/>
    <property type="project" value="InterPro"/>
</dbReference>
<feature type="repeat" description="PPR" evidence="2">
    <location>
        <begin position="578"/>
        <end position="612"/>
    </location>
</feature>
<dbReference type="FunFam" id="1.25.40.10:FF:000090">
    <property type="entry name" value="Pentatricopeptide repeat-containing protein, chloroplastic"/>
    <property type="match status" value="1"/>
</dbReference>
<dbReference type="NCBIfam" id="TIGR00756">
    <property type="entry name" value="PPR"/>
    <property type="match status" value="6"/>
</dbReference>
<reference evidence="3 4" key="1">
    <citation type="journal article" date="2015" name="Proc. Natl. Acad. Sci. U.S.A.">
        <title>The resurrection genome of Boea hygrometrica: A blueprint for survival of dehydration.</title>
        <authorList>
            <person name="Xiao L."/>
            <person name="Yang G."/>
            <person name="Zhang L."/>
            <person name="Yang X."/>
            <person name="Zhao S."/>
            <person name="Ji Z."/>
            <person name="Zhou Q."/>
            <person name="Hu M."/>
            <person name="Wang Y."/>
            <person name="Chen M."/>
            <person name="Xu Y."/>
            <person name="Jin H."/>
            <person name="Xiao X."/>
            <person name="Hu G."/>
            <person name="Bao F."/>
            <person name="Hu Y."/>
            <person name="Wan P."/>
            <person name="Li L."/>
            <person name="Deng X."/>
            <person name="Kuang T."/>
            <person name="Xiang C."/>
            <person name="Zhu J.K."/>
            <person name="Oliver M.J."/>
            <person name="He Y."/>
        </authorList>
    </citation>
    <scope>NUCLEOTIDE SEQUENCE [LARGE SCALE GENOMIC DNA]</scope>
    <source>
        <strain evidence="4">cv. XS01</strain>
    </source>
</reference>
<feature type="repeat" description="PPR" evidence="2">
    <location>
        <begin position="613"/>
        <end position="647"/>
    </location>
</feature>
<dbReference type="Proteomes" id="UP000250235">
    <property type="component" value="Unassembled WGS sequence"/>
</dbReference>
<dbReference type="Pfam" id="PF01535">
    <property type="entry name" value="PPR"/>
    <property type="match status" value="7"/>
</dbReference>
<dbReference type="GO" id="GO:0009451">
    <property type="term" value="P:RNA modification"/>
    <property type="evidence" value="ECO:0007669"/>
    <property type="project" value="InterPro"/>
</dbReference>
<feature type="repeat" description="PPR" evidence="2">
    <location>
        <begin position="377"/>
        <end position="411"/>
    </location>
</feature>
<evidence type="ECO:0000256" key="2">
    <source>
        <dbReference type="PROSITE-ProRule" id="PRU00708"/>
    </source>
</evidence>
<dbReference type="Gene3D" id="1.25.40.10">
    <property type="entry name" value="Tetratricopeptide repeat domain"/>
    <property type="match status" value="5"/>
</dbReference>
<dbReference type="PANTHER" id="PTHR47926">
    <property type="entry name" value="PENTATRICOPEPTIDE REPEAT-CONTAINING PROTEIN"/>
    <property type="match status" value="1"/>
</dbReference>
<sequence>MGSTCVEIHINSFLTREITDSSVASRAHGYIITTGHAQNMFIASKLIACYASVEQPHSATKVFDHLCFKDPFLWNSIIKAHFSNGNYFHALGFFSKMQLSGTMANQFTIPMVISACAELELLCVGASVHGMVSKANLLYQNSAVGSSFVYMYSRCGSVSDAFLLFHEIPVKDVVTWTALVIGCVQNGESEKGLECLCEMYAVGGYGERPNFRTLEGGFQACGDLNALLEGRCLHGSALKSGIVSSTIIQSTILSMYSKCGSIEDAHVAFCEVASKDLFSWTSMIGVHARVGSIQESIRIFIRMQASGVIPDGKLISSLLCGFSNAMMVSEGKAFHGFVLRKNYELDSTVDNALVSMYCKFGLMALAQKIFNKGHEQENDSWNLMIVGYEKAGLEMSCIELFIEMRHRGIGSDLNSLMSVICSCSKLKSIHLGQSIHCHIIRNLMFENIAVVNSLISMYGKCGKLTMAFTLFNLSQKDIGSWNSMISSYIQNENFSEALILFDKMISGGLKPNTATIVTLLSACGRIAAAEKGKEIHNYINEQGFECNTTIDTALLDMYSKCGLIKMAREIFDSMHERDVISWNVMISCYGIHGMGKSAIEIFDQMKHSDVRPNELTFLAVLSACAHSGLAYEGKALFQTMKEHSLVPTLKHYACMVDLLGRSGNLEEAEAFISSMPIAPDGVIWGTLLTACKLHNNTDLGIKIAKQATKTDPENDGYYVLLSDLYSSLGMWKEVERARLMIKDKGLRKSLGWSTL</sequence>
<dbReference type="InterPro" id="IPR046848">
    <property type="entry name" value="E_motif"/>
</dbReference>
<dbReference type="PROSITE" id="PS51375">
    <property type="entry name" value="PPR"/>
    <property type="match status" value="6"/>
</dbReference>
<dbReference type="InterPro" id="IPR011990">
    <property type="entry name" value="TPR-like_helical_dom_sf"/>
</dbReference>
<dbReference type="PANTHER" id="PTHR47926:SF397">
    <property type="entry name" value="(WILD MALAYSIAN BANANA) HYPOTHETICAL PROTEIN"/>
    <property type="match status" value="1"/>
</dbReference>
<dbReference type="Pfam" id="PF20431">
    <property type="entry name" value="E_motif"/>
    <property type="match status" value="1"/>
</dbReference>
<dbReference type="EMBL" id="KQ996399">
    <property type="protein sequence ID" value="KZV45345.1"/>
    <property type="molecule type" value="Genomic_DNA"/>
</dbReference>
<accession>A0A2Z7CF75</accession>
<feature type="repeat" description="PPR" evidence="2">
    <location>
        <begin position="477"/>
        <end position="511"/>
    </location>
</feature>
<dbReference type="Pfam" id="PF13041">
    <property type="entry name" value="PPR_2"/>
    <property type="match status" value="2"/>
</dbReference>
<keyword evidence="4" id="KW-1185">Reference proteome</keyword>
<dbReference type="AlphaFoldDB" id="A0A2Z7CF75"/>
<evidence type="ECO:0000256" key="1">
    <source>
        <dbReference type="ARBA" id="ARBA00022737"/>
    </source>
</evidence>
<protein>
    <submittedName>
        <fullName evidence="3">Pentatricopeptide repeat-containing protein mitochondrial</fullName>
    </submittedName>
</protein>